<reference evidence="1 2" key="1">
    <citation type="submission" date="2019-01" db="EMBL/GenBank/DDBJ databases">
        <title>Complete genome sequence of Cohnella hallensis HS21 isolated from Korean fir (Abies koreana) rhizospheric soil.</title>
        <authorList>
            <person name="Jiang L."/>
            <person name="Kang S.W."/>
            <person name="Kim S."/>
            <person name="Jung J."/>
            <person name="Kim C.Y."/>
            <person name="Kim D.H."/>
            <person name="Kim S.W."/>
            <person name="Lee J."/>
        </authorList>
    </citation>
    <scope>NUCLEOTIDE SEQUENCE [LARGE SCALE GENOMIC DNA]</scope>
    <source>
        <strain evidence="1 2">HS21</strain>
    </source>
</reference>
<dbReference type="AlphaFoldDB" id="A0A3T1CZ75"/>
<dbReference type="EMBL" id="AP019400">
    <property type="protein sequence ID" value="BBI31152.1"/>
    <property type="molecule type" value="Genomic_DNA"/>
</dbReference>
<dbReference type="InterPro" id="IPR027417">
    <property type="entry name" value="P-loop_NTPase"/>
</dbReference>
<evidence type="ECO:0000313" key="1">
    <source>
        <dbReference type="EMBL" id="BBI31152.1"/>
    </source>
</evidence>
<accession>A0A3T1CZ75</accession>
<name>A0A3T1CZ75_9BACL</name>
<gene>
    <name evidence="1" type="ORF">KCTCHS21_05510</name>
</gene>
<sequence length="1111" mass="127728">MQGFRSSINLQFDLPNSQLLDRYVLSSSHCEVFHGILEGVTQDTTHAHLLIGPYGTGKSLLSTIVCQLLSKRFSGEWQERLLAQSERIDTKLASLLRDFGNTAMTYVPVMINGRTGSLRTIINQAIFRALQQADISIVTPNEASSILSTVDRWKGSYPDTYIAFLSHLEQRSCQEEDWRLQIENCLEEPIRDFIAFYPTVTSGTPWTIEYEMYFVENLERLSAELMERETGLFIVYDEFGRFLQSLCGADALQSMQDLQDFAEFVNRTPNMHLLVVGHKHIRQYAANSRESIRTEFEKVEKRFRFYSLETDGATFLRLAQEAIAETNALSLNNVVELETLEVLQSYPLFAEFTSYQLEHGIIQSLYPLHPVAVMLLPHLSNIFGQNERTLFSFLSDNERYSVRDHVHQRRGYYYADQLFDFFSITLAEYGDQPSLQLYHTIAPYLDGQLPLQRRIVELLALWAATLLTQKQPATLAFLAFSLGIAKDEAGAALEQLSKAKIVRYNSIRDHWELFDGSSIDLNAVVAEKITTTSLQGREHMALLERHLPMSYVLPYEYNDDMDMIRYADVRFTDVSELKSFDESLLTADDRIWLVVYSGEDQMEEPIATAIEMANPFLVAFPKFTAESVYTSLLYYKIIDELLHDPAFLALDVRVKNELLYMLQETSVRIKLFIDRYFVFDELEWWSGTERVIVKDLLGLERLVTKRLRNKYHETPLIRNEAFNRNRISAIQRRALIDVIDRVIQQPGAPSLGITGYGPNYLIYASVLKNNGYKLDTEGRVECGGTLAAIKGELERRLDDQPIGKLSNLISMMEAPPYGIRSAVVPLLFVSLLRERWDQLLFYSHDMLTTHLNGASVLELIDLSDLYEYRYYNWTIEERNQLEELGQHFDLSAQACVSFLHVRDALLHWLRQLPKFSQITRQVSTITERIRDSIRAAEIDPYYHMKELALNGDLLTGARRELEKFLVWNEADLERKVLDLTGQETLTHVFEALRKLRNEAIGKKSKLLTLAETGEESGLIDRLAEHLVGVARTEWSDATQDLFLSQIKYEWQLLHAGDEVAAASEWIVDQNVLLSKKSQTLYANVKNMLKYAGKDVPTQEVKQLLIKLLQEI</sequence>
<organism evidence="1 2">
    <name type="scientific">Cohnella abietis</name>
    <dbReference type="NCBI Taxonomy" id="2507935"/>
    <lineage>
        <taxon>Bacteria</taxon>
        <taxon>Bacillati</taxon>
        <taxon>Bacillota</taxon>
        <taxon>Bacilli</taxon>
        <taxon>Bacillales</taxon>
        <taxon>Paenibacillaceae</taxon>
        <taxon>Cohnella</taxon>
    </lineage>
</organism>
<evidence type="ECO:0000313" key="2">
    <source>
        <dbReference type="Proteomes" id="UP000289856"/>
    </source>
</evidence>
<proteinExistence type="predicted"/>
<dbReference type="OrthoDB" id="856045at2"/>
<protein>
    <submittedName>
        <fullName evidence="1">Uncharacterized protein</fullName>
    </submittedName>
</protein>
<dbReference type="KEGG" id="cohn:KCTCHS21_05510"/>
<keyword evidence="2" id="KW-1185">Reference proteome</keyword>
<dbReference type="RefSeq" id="WP_130605023.1">
    <property type="nucleotide sequence ID" value="NZ_AP019400.1"/>
</dbReference>
<dbReference type="Gene3D" id="3.40.50.300">
    <property type="entry name" value="P-loop containing nucleotide triphosphate hydrolases"/>
    <property type="match status" value="1"/>
</dbReference>
<dbReference type="Proteomes" id="UP000289856">
    <property type="component" value="Chromosome"/>
</dbReference>